<accession>A0A5C1EAL7</accession>
<name>A0A5C1EAL7_9RHOO</name>
<dbReference type="RefSeq" id="WP_149425979.1">
    <property type="nucleotide sequence ID" value="NZ_CP022579.1"/>
</dbReference>
<dbReference type="SUPFAM" id="SSF46894">
    <property type="entry name" value="C-terminal effector domain of the bipartite response regulators"/>
    <property type="match status" value="1"/>
</dbReference>
<evidence type="ECO:0000313" key="2">
    <source>
        <dbReference type="EMBL" id="QEL65950.1"/>
    </source>
</evidence>
<dbReference type="EMBL" id="CP022579">
    <property type="protein sequence ID" value="QEL65950.1"/>
    <property type="molecule type" value="Genomic_DNA"/>
</dbReference>
<feature type="domain" description="Bacterial transcriptional activator" evidence="1">
    <location>
        <begin position="134"/>
        <end position="285"/>
    </location>
</feature>
<dbReference type="SUPFAM" id="SSF52540">
    <property type="entry name" value="P-loop containing nucleoside triphosphate hydrolases"/>
    <property type="match status" value="1"/>
</dbReference>
<protein>
    <recommendedName>
        <fullName evidence="1">Bacterial transcriptional activator domain-containing protein</fullName>
    </recommendedName>
</protein>
<dbReference type="InterPro" id="IPR029787">
    <property type="entry name" value="Nucleotide_cyclase"/>
</dbReference>
<evidence type="ECO:0000313" key="3">
    <source>
        <dbReference type="Proteomes" id="UP000323671"/>
    </source>
</evidence>
<dbReference type="KEGG" id="otr:OTERR_24740"/>
<dbReference type="GO" id="GO:0003677">
    <property type="term" value="F:DNA binding"/>
    <property type="evidence" value="ECO:0007669"/>
    <property type="project" value="InterPro"/>
</dbReference>
<dbReference type="InterPro" id="IPR016032">
    <property type="entry name" value="Sig_transdc_resp-reg_C-effctor"/>
</dbReference>
<dbReference type="Gene3D" id="3.30.70.1230">
    <property type="entry name" value="Nucleotide cyclase"/>
    <property type="match status" value="1"/>
</dbReference>
<organism evidence="2 3">
    <name type="scientific">Oryzomicrobium terrae</name>
    <dbReference type="NCBI Taxonomy" id="1735038"/>
    <lineage>
        <taxon>Bacteria</taxon>
        <taxon>Pseudomonadati</taxon>
        <taxon>Pseudomonadota</taxon>
        <taxon>Betaproteobacteria</taxon>
        <taxon>Rhodocyclales</taxon>
        <taxon>Rhodocyclaceae</taxon>
        <taxon>Oryzomicrobium</taxon>
    </lineage>
</organism>
<dbReference type="SUPFAM" id="SSF55073">
    <property type="entry name" value="Nucleotide cyclase"/>
    <property type="match status" value="1"/>
</dbReference>
<dbReference type="InterPro" id="IPR036388">
    <property type="entry name" value="WH-like_DNA-bd_sf"/>
</dbReference>
<dbReference type="Gene3D" id="1.10.10.10">
    <property type="entry name" value="Winged helix-like DNA-binding domain superfamily/Winged helix DNA-binding domain"/>
    <property type="match status" value="1"/>
</dbReference>
<dbReference type="GO" id="GO:0006355">
    <property type="term" value="P:regulation of DNA-templated transcription"/>
    <property type="evidence" value="ECO:0007669"/>
    <property type="project" value="InterPro"/>
</dbReference>
<dbReference type="InterPro" id="IPR051677">
    <property type="entry name" value="AfsR-DnrI-RedD_regulator"/>
</dbReference>
<dbReference type="InterPro" id="IPR027417">
    <property type="entry name" value="P-loop_NTPase"/>
</dbReference>
<reference evidence="2 3" key="1">
    <citation type="submission" date="2017-07" db="EMBL/GenBank/DDBJ databases">
        <title>Complete genome sequence of Oryzomicrobium terrae TPP412.</title>
        <authorList>
            <person name="Chiu L.-W."/>
            <person name="Lo K.-J."/>
            <person name="Tsai Y.-M."/>
            <person name="Lin S.-S."/>
            <person name="Kuo C.-H."/>
            <person name="Liu C.-T."/>
        </authorList>
    </citation>
    <scope>NUCLEOTIDE SEQUENCE [LARGE SCALE GENOMIC DNA]</scope>
    <source>
        <strain evidence="2 3">TPP412</strain>
    </source>
</reference>
<keyword evidence="3" id="KW-1185">Reference proteome</keyword>
<gene>
    <name evidence="2" type="ORF">OTERR_24740</name>
</gene>
<dbReference type="Pfam" id="PF03704">
    <property type="entry name" value="BTAD"/>
    <property type="match status" value="1"/>
</dbReference>
<evidence type="ECO:0000259" key="1">
    <source>
        <dbReference type="SMART" id="SM01043"/>
    </source>
</evidence>
<proteinExistence type="predicted"/>
<sequence>MTTALRGKTGVFHRPDSPGERCPAAGVSACFGSAEENKLSVILFGTISIVAGGVGQAAFRYEKLKGLLAYLAMQPQMPLSRTFLAGLFWPELSADAGRQNLRQALFLLRSVLGDDVIESSRQTVRFVPGRRVGVDALFLEQAARGFAECTGCAGLPSCACSPEVALQGYRGPFAEGLTLPDCPEFERWLVARRESLHRCAVDFMARYVDWRSSQGAFQDALQWAMRYVDLEPWDEEGLQRLMRLYAQTGNSAAGLVHYQRFEKELLAELGIRPSVEIRALADVLRSGESCRPEIEPVDDRRVAPVAAERRQVTVVFCELSPNCEPEHEDMGGMFAARRDEFVRHLVQAGGRVVHNHGLSVLAYFGFPKTWEGAALSAANASFSAQRAVSDADLQCTVAIHTGMVTVGEGLEDGLCGHVSAAAMALAYAVPPGQIVVSDATLPQLRGAFVHEPQVPAGSPGRRHLPAHRLLRPRAGGRVAKRAGEPARTPRLVGRQGELLHLLGWWREARRGQGRLVQIVGEAGVGKTFLVGALRRRLAGSDAALLPLIAHRDQRTMPLGPVRHWLARRLPVRPTSGQAVTVARLRRLLRAVPASDGDLDDLARWLHDAPDSANDATHIVELLAALLGQVARQHPLLLTLDDVEFADAETLRLLDQLVATPGLPLLVVVTGRRTFGGRSPAVSLPLAPLAFPLDRELAESFLDSGRGGLPEWAEKVLGCCEGNPLFIEEFLVMGLRNGGRLQSASRQLIPSSLRDLMMARLDGLGVAKGVVQYASILGREFSLSHLAGLCGLTVGEIASYLEPLVEDGIFDVLPGEEEEDPRLVFCQNLLREAANQSLPRLVREALEARAAALLAPEIPAVTKVLPQDLSTAA</sequence>
<dbReference type="Proteomes" id="UP000323671">
    <property type="component" value="Chromosome"/>
</dbReference>
<dbReference type="Gene3D" id="3.40.50.300">
    <property type="entry name" value="P-loop containing nucleotide triphosphate hydrolases"/>
    <property type="match status" value="1"/>
</dbReference>
<dbReference type="InterPro" id="IPR041664">
    <property type="entry name" value="AAA_16"/>
</dbReference>
<dbReference type="SMART" id="SM01043">
    <property type="entry name" value="BTAD"/>
    <property type="match status" value="1"/>
</dbReference>
<dbReference type="Pfam" id="PF13191">
    <property type="entry name" value="AAA_16"/>
    <property type="match status" value="1"/>
</dbReference>
<dbReference type="InterPro" id="IPR011990">
    <property type="entry name" value="TPR-like_helical_dom_sf"/>
</dbReference>
<dbReference type="SUPFAM" id="SSF48452">
    <property type="entry name" value="TPR-like"/>
    <property type="match status" value="1"/>
</dbReference>
<dbReference type="AlphaFoldDB" id="A0A5C1EAL7"/>
<dbReference type="InterPro" id="IPR005158">
    <property type="entry name" value="BTAD"/>
</dbReference>
<dbReference type="PANTHER" id="PTHR35807">
    <property type="entry name" value="TRANSCRIPTIONAL REGULATOR REDD-RELATED"/>
    <property type="match status" value="1"/>
</dbReference>
<dbReference type="Gene3D" id="1.25.40.10">
    <property type="entry name" value="Tetratricopeptide repeat domain"/>
    <property type="match status" value="1"/>
</dbReference>